<proteinExistence type="predicted"/>
<reference evidence="1 2" key="1">
    <citation type="submission" date="2017-06" db="EMBL/GenBank/DDBJ databases">
        <title>Sequencing and comparative analysis of myxobacterial genomes.</title>
        <authorList>
            <person name="Rupp O."/>
            <person name="Goesmann A."/>
            <person name="Sogaard-Andersen L."/>
        </authorList>
    </citation>
    <scope>NUCLEOTIDE SEQUENCE [LARGE SCALE GENOMIC DNA]</scope>
    <source>
        <strain evidence="1 2">DSM 52655</strain>
    </source>
</reference>
<protein>
    <submittedName>
        <fullName evidence="1">Uncharacterized protein</fullName>
    </submittedName>
</protein>
<accession>A0A250J4I3</accession>
<evidence type="ECO:0000313" key="1">
    <source>
        <dbReference type="EMBL" id="ATB38428.1"/>
    </source>
</evidence>
<sequence>MPFVALEWDHKIGKPMISWIVVECSGVVEKCGGPSALPPRRDVAYFVEEKTAERDAKAFAEYKNAQQEGRLSQMTPPAELQWHAAYPWDHQLHSPLLRWGVLEWNGKHGKPGPRLDVAYFLDPVLAESDAKWFSWERDRWLAERPSKVEPPAVSLARKVG</sequence>
<name>A0A250J4I3_9BACT</name>
<dbReference type="Proteomes" id="UP000217257">
    <property type="component" value="Chromosome"/>
</dbReference>
<evidence type="ECO:0000313" key="2">
    <source>
        <dbReference type="Proteomes" id="UP000217257"/>
    </source>
</evidence>
<gene>
    <name evidence="1" type="ORF">CYFUS_003863</name>
</gene>
<dbReference type="EMBL" id="CP022098">
    <property type="protein sequence ID" value="ATB38428.1"/>
    <property type="molecule type" value="Genomic_DNA"/>
</dbReference>
<dbReference type="AlphaFoldDB" id="A0A250J4I3"/>
<dbReference type="KEGG" id="cfus:CYFUS_003863"/>
<organism evidence="1 2">
    <name type="scientific">Cystobacter fuscus</name>
    <dbReference type="NCBI Taxonomy" id="43"/>
    <lineage>
        <taxon>Bacteria</taxon>
        <taxon>Pseudomonadati</taxon>
        <taxon>Myxococcota</taxon>
        <taxon>Myxococcia</taxon>
        <taxon>Myxococcales</taxon>
        <taxon>Cystobacterineae</taxon>
        <taxon>Archangiaceae</taxon>
        <taxon>Cystobacter</taxon>
    </lineage>
</organism>